<accession>A0ABP1ABK1</accession>
<dbReference type="EMBL" id="OZ023711">
    <property type="protein sequence ID" value="CAK9859826.1"/>
    <property type="molecule type" value="Genomic_DNA"/>
</dbReference>
<evidence type="ECO:0000313" key="1">
    <source>
        <dbReference type="EMBL" id="CAK9859826.1"/>
    </source>
</evidence>
<name>A0ABP1ABK1_9BRYO</name>
<dbReference type="SUPFAM" id="SSF56219">
    <property type="entry name" value="DNase I-like"/>
    <property type="match status" value="1"/>
</dbReference>
<dbReference type="Gene3D" id="3.60.10.10">
    <property type="entry name" value="Endonuclease/exonuclease/phosphatase"/>
    <property type="match status" value="1"/>
</dbReference>
<reference evidence="1" key="1">
    <citation type="submission" date="2024-03" db="EMBL/GenBank/DDBJ databases">
        <authorList>
            <consortium name="ELIXIR-Norway"/>
            <consortium name="Elixir Norway"/>
        </authorList>
    </citation>
    <scope>NUCLEOTIDE SEQUENCE</scope>
</reference>
<sequence>MDHVIVGGDFNHLEETDHQGVSGERQMHRREVVAWHHMTLLYALADAWWFDSFRKMSKKEFTYDNGRLGACSTVSRINKFLVSQDIEERGGRMEFQKDPSDVEVRDIISDTQGKLAEVFQDSMARNRHLTSTNWLMYGNTCSKVFFYFHRIGKKKTMLRELETESRTITGQQDLTHYIMNFYSRLYTSDALALGTAEAQEQCWQSVPTKVTSDTNASLMSCLTLEEIQSTIRALPKGKALGHDGIPMEFFVNAHKMSRQTSCKHSWQCSAKESPRPSSTKV</sequence>
<dbReference type="InterPro" id="IPR036691">
    <property type="entry name" value="Endo/exonu/phosph_ase_sf"/>
</dbReference>
<evidence type="ECO:0000313" key="2">
    <source>
        <dbReference type="Proteomes" id="UP001497522"/>
    </source>
</evidence>
<proteinExistence type="predicted"/>
<keyword evidence="2" id="KW-1185">Reference proteome</keyword>
<protein>
    <submittedName>
        <fullName evidence="1">Uncharacterized protein</fullName>
    </submittedName>
</protein>
<gene>
    <name evidence="1" type="ORF">CSSPJE1EN2_LOCUS2821</name>
</gene>
<organism evidence="1 2">
    <name type="scientific">Sphagnum jensenii</name>
    <dbReference type="NCBI Taxonomy" id="128206"/>
    <lineage>
        <taxon>Eukaryota</taxon>
        <taxon>Viridiplantae</taxon>
        <taxon>Streptophyta</taxon>
        <taxon>Embryophyta</taxon>
        <taxon>Bryophyta</taxon>
        <taxon>Sphagnophytina</taxon>
        <taxon>Sphagnopsida</taxon>
        <taxon>Sphagnales</taxon>
        <taxon>Sphagnaceae</taxon>
        <taxon>Sphagnum</taxon>
    </lineage>
</organism>
<dbReference type="Proteomes" id="UP001497522">
    <property type="component" value="Chromosome 10"/>
</dbReference>